<evidence type="ECO:0000313" key="11">
    <source>
        <dbReference type="EMBL" id="CAD7278343.1"/>
    </source>
</evidence>
<gene>
    <name evidence="11" type="ORF">NMOB1V02_LOCUS6051</name>
</gene>
<protein>
    <recommendedName>
        <fullName evidence="10">SAP domain-containing protein</fullName>
    </recommendedName>
</protein>
<dbReference type="OrthoDB" id="197676at2759"/>
<evidence type="ECO:0000256" key="3">
    <source>
        <dbReference type="ARBA" id="ARBA00023015"/>
    </source>
</evidence>
<keyword evidence="5" id="KW-0804">Transcription</keyword>
<evidence type="ECO:0000256" key="2">
    <source>
        <dbReference type="ARBA" id="ARBA00022737"/>
    </source>
</evidence>
<keyword evidence="2" id="KW-0677">Repeat</keyword>
<dbReference type="Proteomes" id="UP000678499">
    <property type="component" value="Unassembled WGS sequence"/>
</dbReference>
<comment type="subcellular location">
    <subcellularLocation>
        <location evidence="1">Nucleus</location>
    </subcellularLocation>
</comment>
<dbReference type="SMART" id="SM00513">
    <property type="entry name" value="SAP"/>
    <property type="match status" value="1"/>
</dbReference>
<dbReference type="PROSITE" id="PS51073">
    <property type="entry name" value="RPEL"/>
    <property type="match status" value="1"/>
</dbReference>
<dbReference type="InterPro" id="IPR043451">
    <property type="entry name" value="Myocardin-like"/>
</dbReference>
<dbReference type="InterPro" id="IPR036361">
    <property type="entry name" value="SAP_dom_sf"/>
</dbReference>
<dbReference type="InterPro" id="IPR004018">
    <property type="entry name" value="RPEL_repeat"/>
</dbReference>
<dbReference type="AlphaFoldDB" id="A0A7R9BMZ8"/>
<dbReference type="EMBL" id="OA883239">
    <property type="protein sequence ID" value="CAD7278343.1"/>
    <property type="molecule type" value="Genomic_DNA"/>
</dbReference>
<dbReference type="Pfam" id="PF02037">
    <property type="entry name" value="SAP"/>
    <property type="match status" value="1"/>
</dbReference>
<keyword evidence="6" id="KW-0539">Nucleus</keyword>
<organism evidence="11">
    <name type="scientific">Notodromas monacha</name>
    <dbReference type="NCBI Taxonomy" id="399045"/>
    <lineage>
        <taxon>Eukaryota</taxon>
        <taxon>Metazoa</taxon>
        <taxon>Ecdysozoa</taxon>
        <taxon>Arthropoda</taxon>
        <taxon>Crustacea</taxon>
        <taxon>Oligostraca</taxon>
        <taxon>Ostracoda</taxon>
        <taxon>Podocopa</taxon>
        <taxon>Podocopida</taxon>
        <taxon>Cypridocopina</taxon>
        <taxon>Cypridoidea</taxon>
        <taxon>Cyprididae</taxon>
        <taxon>Notodromas</taxon>
    </lineage>
</organism>
<dbReference type="PANTHER" id="PTHR22793">
    <property type="entry name" value="MYOCARDIN-RELATED TRANSCRIPTION FACTOR-RELATED"/>
    <property type="match status" value="1"/>
</dbReference>
<evidence type="ECO:0000259" key="10">
    <source>
        <dbReference type="PROSITE" id="PS50800"/>
    </source>
</evidence>
<dbReference type="SUPFAM" id="SSF68906">
    <property type="entry name" value="SAP domain"/>
    <property type="match status" value="1"/>
</dbReference>
<feature type="coiled-coil region" evidence="8">
    <location>
        <begin position="556"/>
        <end position="583"/>
    </location>
</feature>
<feature type="region of interest" description="Disordered" evidence="9">
    <location>
        <begin position="677"/>
        <end position="717"/>
    </location>
</feature>
<keyword evidence="4 8" id="KW-0175">Coiled coil</keyword>
<name>A0A7R9BMZ8_9CRUS</name>
<evidence type="ECO:0000313" key="12">
    <source>
        <dbReference type="Proteomes" id="UP000678499"/>
    </source>
</evidence>
<evidence type="ECO:0000256" key="7">
    <source>
        <dbReference type="PROSITE-ProRule" id="PRU00401"/>
    </source>
</evidence>
<dbReference type="GO" id="GO:0003713">
    <property type="term" value="F:transcription coactivator activity"/>
    <property type="evidence" value="ECO:0007669"/>
    <property type="project" value="TreeGrafter"/>
</dbReference>
<dbReference type="Gene3D" id="1.10.720.30">
    <property type="entry name" value="SAP domain"/>
    <property type="match status" value="1"/>
</dbReference>
<dbReference type="EMBL" id="CAJPEX010001202">
    <property type="protein sequence ID" value="CAG0918495.1"/>
    <property type="molecule type" value="Genomic_DNA"/>
</dbReference>
<evidence type="ECO:0000256" key="8">
    <source>
        <dbReference type="SAM" id="Coils"/>
    </source>
</evidence>
<dbReference type="PROSITE" id="PS50800">
    <property type="entry name" value="SAP"/>
    <property type="match status" value="1"/>
</dbReference>
<feature type="domain" description="SAP" evidence="10">
    <location>
        <begin position="362"/>
        <end position="396"/>
    </location>
</feature>
<evidence type="ECO:0000256" key="4">
    <source>
        <dbReference type="ARBA" id="ARBA00023054"/>
    </source>
</evidence>
<feature type="repeat" description="RPEL" evidence="7">
    <location>
        <begin position="95"/>
        <end position="120"/>
    </location>
</feature>
<dbReference type="GO" id="GO:0005634">
    <property type="term" value="C:nucleus"/>
    <property type="evidence" value="ECO:0007669"/>
    <property type="project" value="UniProtKB-SubCell"/>
</dbReference>
<dbReference type="InterPro" id="IPR003034">
    <property type="entry name" value="SAP_dom"/>
</dbReference>
<evidence type="ECO:0000256" key="6">
    <source>
        <dbReference type="ARBA" id="ARBA00023242"/>
    </source>
</evidence>
<keyword evidence="3" id="KW-0805">Transcription regulation</keyword>
<dbReference type="SMART" id="SM00707">
    <property type="entry name" value="RPEL"/>
    <property type="match status" value="3"/>
</dbReference>
<keyword evidence="12" id="KW-1185">Reference proteome</keyword>
<dbReference type="GO" id="GO:0045944">
    <property type="term" value="P:positive regulation of transcription by RNA polymerase II"/>
    <property type="evidence" value="ECO:0007669"/>
    <property type="project" value="TreeGrafter"/>
</dbReference>
<proteinExistence type="predicted"/>
<evidence type="ECO:0000256" key="9">
    <source>
        <dbReference type="SAM" id="MobiDB-lite"/>
    </source>
</evidence>
<dbReference type="Pfam" id="PF02755">
    <property type="entry name" value="RPEL"/>
    <property type="match status" value="1"/>
</dbReference>
<dbReference type="PANTHER" id="PTHR22793:SF12">
    <property type="entry name" value="MYOCARDIN-RELATED TRANSCRIPTION FACTOR, ISOFORM H"/>
    <property type="match status" value="1"/>
</dbReference>
<evidence type="ECO:0000256" key="5">
    <source>
        <dbReference type="ARBA" id="ARBA00023163"/>
    </source>
</evidence>
<evidence type="ECO:0000256" key="1">
    <source>
        <dbReference type="ARBA" id="ARBA00004123"/>
    </source>
</evidence>
<dbReference type="Gene3D" id="6.10.150.10">
    <property type="match status" value="1"/>
</dbReference>
<sequence>MAENLQGFPIELGNNTSEIPTYEATITVDKSPPNVIVDESSLGEHRDKNAEILAMRLVMRRDRGTLVEQGIMPPVHAPQAFFEQRQRFERAKISDRLKAKIQQRPGREFLIQQHILEETANNVDPSLVEKHKQLKRARIADQLNKSISERPGPLEVIQAGILHVNDTLENDVKDGKIQFKRTSEGAIPVRPHRQFTPSEDSVESEHAVVSQPESRLLDSVPAMSTLPQVSRCASLPVFASNEPTISTTYASRTGGKIMRSAGGGKARSLKTNKSCVGQASKQTPWKFHIYTGPSSQARKEQCLGNPETKHEILLQQQQTLLQYELESQQKRILPNPGISKSELNALQNTRLTDNTPKSLSKMEDMKVRDLKVEAQIRGLRVGGSKAQLIERLQPYADVITSAAHGSLITNSTSASSPAPRNRTCFSSTVIPVITAQEPLVFSAASPASVIVAASPEESNHSMDSQMDVDISSVPMATVFASPTTVPVILNVNEAHRAHEFILPQPPPMSTGVPIYVPLVPLVTNGTVKPLQQPIVTIGSPGQFQAVNHVQCSEGMIHQIMNQFKELKQQLDNSQENKKISEEVKLRLAMPPGSSDFGLQVSNDSLSGSKVSWRLGDEESEVKLESAWCEATYSPNRDQGEGVNVTDIQPTISFHQKSEAVDDILDVVIKNGGLPPRAANDILTPTPEPERLSTGPQFPVNHDANNNSGSPMDDENSNMEEVGLLPPTPPPMPAQQLGVCKPVKEPMETSSSSNLDNFMSLMENANQTPFDLADIHLDLSFLDNCGNLNASQQRKINPANGTNNVDVGVLLESWAMTPNNLLQVEPPLLAPGDHFDANFFPDF</sequence>
<dbReference type="Gene3D" id="6.10.140.2040">
    <property type="match status" value="1"/>
</dbReference>
<reference evidence="11" key="1">
    <citation type="submission" date="2020-11" db="EMBL/GenBank/DDBJ databases">
        <authorList>
            <person name="Tran Van P."/>
        </authorList>
    </citation>
    <scope>NUCLEOTIDE SEQUENCE</scope>
</reference>
<accession>A0A7R9BMZ8</accession>